<dbReference type="GO" id="GO:0043252">
    <property type="term" value="P:sodium-independent organic anion transport"/>
    <property type="evidence" value="ECO:0007669"/>
    <property type="project" value="TreeGrafter"/>
</dbReference>
<dbReference type="Pfam" id="PF03137">
    <property type="entry name" value="OATP"/>
    <property type="match status" value="1"/>
</dbReference>
<dbReference type="EMBL" id="KE162363">
    <property type="protein sequence ID" value="EPQ07897.1"/>
    <property type="molecule type" value="Genomic_DNA"/>
</dbReference>
<evidence type="ECO:0000313" key="4">
    <source>
        <dbReference type="Proteomes" id="UP000052978"/>
    </source>
</evidence>
<reference evidence="3 4" key="1">
    <citation type="journal article" date="2013" name="Nat. Commun.">
        <title>Genome analysis reveals insights into physiology and longevity of the Brandt's bat Myotis brandtii.</title>
        <authorList>
            <person name="Seim I."/>
            <person name="Fang X."/>
            <person name="Xiong Z."/>
            <person name="Lobanov A.V."/>
            <person name="Huang Z."/>
            <person name="Ma S."/>
            <person name="Feng Y."/>
            <person name="Turanov A.A."/>
            <person name="Zhu Y."/>
            <person name="Lenz T.L."/>
            <person name="Gerashchenko M.V."/>
            <person name="Fan D."/>
            <person name="Hee Yim S."/>
            <person name="Yao X."/>
            <person name="Jordan D."/>
            <person name="Xiong Y."/>
            <person name="Ma Y."/>
            <person name="Lyapunov A.N."/>
            <person name="Chen G."/>
            <person name="Kulakova O.I."/>
            <person name="Sun Y."/>
            <person name="Lee S.G."/>
            <person name="Bronson R.T."/>
            <person name="Moskalev A.A."/>
            <person name="Sunyaev S.R."/>
            <person name="Zhang G."/>
            <person name="Krogh A."/>
            <person name="Wang J."/>
            <person name="Gladyshev V.N."/>
        </authorList>
    </citation>
    <scope>NUCLEOTIDE SEQUENCE [LARGE SCALE GENOMIC DNA]</scope>
</reference>
<keyword evidence="2" id="KW-1133">Transmembrane helix</keyword>
<name>S7PIV0_MYOBR</name>
<keyword evidence="4" id="KW-1185">Reference proteome</keyword>
<evidence type="ECO:0000256" key="1">
    <source>
        <dbReference type="SAM" id="MobiDB-lite"/>
    </source>
</evidence>
<evidence type="ECO:0000256" key="2">
    <source>
        <dbReference type="SAM" id="Phobius"/>
    </source>
</evidence>
<sequence length="266" mass="29569">MQSLAQPQSQRERPSLSRSPQAVQGAPVQEERQAPQSEVPQAEPADSSAFMGSAWKMGVLTDSVIRFKKPKRKKARAIAPLTKKPEEQNETLKEQRGLCCMVIPSCQRFNNIHCFLIFFYMLVVSQDICKEKKISDDCKKSFPIYAKYVTFIMLGLTVQGIAGMPLYILTVPFLDDSIDEHSIGLVLIPGGAFGQLLGGVIASKLQMYCKGRMSFTMVTSAISLVLVTLTMFVRCEPMPFAGITEDYNGLKATLDMTIMCYQIMAI</sequence>
<keyword evidence="2" id="KW-0472">Membrane</keyword>
<feature type="transmembrane region" description="Helical" evidence="2">
    <location>
        <begin position="214"/>
        <end position="233"/>
    </location>
</feature>
<feature type="region of interest" description="Disordered" evidence="1">
    <location>
        <begin position="1"/>
        <end position="47"/>
    </location>
</feature>
<organism evidence="3 4">
    <name type="scientific">Myotis brandtii</name>
    <name type="common">Brandt's bat</name>
    <dbReference type="NCBI Taxonomy" id="109478"/>
    <lineage>
        <taxon>Eukaryota</taxon>
        <taxon>Metazoa</taxon>
        <taxon>Chordata</taxon>
        <taxon>Craniata</taxon>
        <taxon>Vertebrata</taxon>
        <taxon>Euteleostomi</taxon>
        <taxon>Mammalia</taxon>
        <taxon>Eutheria</taxon>
        <taxon>Laurasiatheria</taxon>
        <taxon>Chiroptera</taxon>
        <taxon>Yangochiroptera</taxon>
        <taxon>Vespertilionidae</taxon>
        <taxon>Myotis</taxon>
    </lineage>
</organism>
<dbReference type="InterPro" id="IPR004156">
    <property type="entry name" value="OATP"/>
</dbReference>
<dbReference type="AlphaFoldDB" id="S7PIV0"/>
<accession>S7PIV0</accession>
<gene>
    <name evidence="3" type="ORF">D623_10033101</name>
</gene>
<dbReference type="Proteomes" id="UP000052978">
    <property type="component" value="Unassembled WGS sequence"/>
</dbReference>
<keyword evidence="2" id="KW-0812">Transmembrane</keyword>
<evidence type="ECO:0000313" key="3">
    <source>
        <dbReference type="EMBL" id="EPQ07897.1"/>
    </source>
</evidence>
<proteinExistence type="predicted"/>
<dbReference type="GO" id="GO:0015347">
    <property type="term" value="F:sodium-independent organic anion transmembrane transporter activity"/>
    <property type="evidence" value="ECO:0007669"/>
    <property type="project" value="TreeGrafter"/>
</dbReference>
<feature type="transmembrane region" description="Helical" evidence="2">
    <location>
        <begin position="148"/>
        <end position="169"/>
    </location>
</feature>
<feature type="transmembrane region" description="Helical" evidence="2">
    <location>
        <begin position="181"/>
        <end position="202"/>
    </location>
</feature>
<protein>
    <submittedName>
        <fullName evidence="3">Solute carrier organic anion transporter family member 4C1</fullName>
    </submittedName>
</protein>
<dbReference type="PANTHER" id="PTHR11388:SF95">
    <property type="entry name" value="SOLUTE CARRIER ORGANIC ANION TRANSPORTER FAMILY MEMBER 6A1"/>
    <property type="match status" value="1"/>
</dbReference>
<dbReference type="PANTHER" id="PTHR11388">
    <property type="entry name" value="ORGANIC ANION TRANSPORTER"/>
    <property type="match status" value="1"/>
</dbReference>
<dbReference type="GO" id="GO:0016323">
    <property type="term" value="C:basolateral plasma membrane"/>
    <property type="evidence" value="ECO:0007669"/>
    <property type="project" value="TreeGrafter"/>
</dbReference>